<dbReference type="PROSITE" id="PS00122">
    <property type="entry name" value="CARBOXYLESTERASE_B_1"/>
    <property type="match status" value="1"/>
</dbReference>
<dbReference type="PANTHER" id="PTHR11559">
    <property type="entry name" value="CARBOXYLESTERASE"/>
    <property type="match status" value="1"/>
</dbReference>
<organism evidence="5 6">
    <name type="scientific">Amycolatopsis japonica</name>
    <dbReference type="NCBI Taxonomy" id="208439"/>
    <lineage>
        <taxon>Bacteria</taxon>
        <taxon>Bacillati</taxon>
        <taxon>Actinomycetota</taxon>
        <taxon>Actinomycetes</taxon>
        <taxon>Pseudonocardiales</taxon>
        <taxon>Pseudonocardiaceae</taxon>
        <taxon>Amycolatopsis</taxon>
        <taxon>Amycolatopsis japonica group</taxon>
    </lineage>
</organism>
<reference evidence="5 6" key="1">
    <citation type="journal article" date="2014" name="J. Biotechnol.">
        <title>Complete genome sequence of the actinobacterium Amycolatopsis japonica MG417-CF17(T) (=DSM 44213T) producing (S,S)-N,N'-ethylenediaminedisuccinic acid.</title>
        <authorList>
            <person name="Stegmann E."/>
            <person name="Albersmeier A."/>
            <person name="Spohn M."/>
            <person name="Gert H."/>
            <person name="Weber T."/>
            <person name="Wohlleben W."/>
            <person name="Kalinowski J."/>
            <person name="Ruckert C."/>
        </authorList>
    </citation>
    <scope>NUCLEOTIDE SEQUENCE [LARGE SCALE GENOMIC DNA]</scope>
    <source>
        <strain evidence="6">MG417-CF17 (DSM 44213)</strain>
    </source>
</reference>
<dbReference type="EC" id="3.1.1.-" evidence="3"/>
<evidence type="ECO:0000259" key="4">
    <source>
        <dbReference type="Pfam" id="PF00135"/>
    </source>
</evidence>
<evidence type="ECO:0000256" key="2">
    <source>
        <dbReference type="ARBA" id="ARBA00022801"/>
    </source>
</evidence>
<dbReference type="ESTHER" id="9pseu-a0a075v869">
    <property type="family name" value="Carb_B_Bacteria"/>
</dbReference>
<dbReference type="EMBL" id="CP008953">
    <property type="protein sequence ID" value="AIG80674.1"/>
    <property type="molecule type" value="Genomic_DNA"/>
</dbReference>
<dbReference type="Proteomes" id="UP000028492">
    <property type="component" value="Chromosome"/>
</dbReference>
<evidence type="ECO:0000313" key="6">
    <source>
        <dbReference type="Proteomes" id="UP000028492"/>
    </source>
</evidence>
<evidence type="ECO:0000256" key="3">
    <source>
        <dbReference type="RuleBase" id="RU361235"/>
    </source>
</evidence>
<proteinExistence type="inferred from homology"/>
<dbReference type="KEGG" id="aja:AJAP_39470"/>
<evidence type="ECO:0000256" key="1">
    <source>
        <dbReference type="ARBA" id="ARBA00005964"/>
    </source>
</evidence>
<dbReference type="RefSeq" id="WP_038520954.1">
    <property type="nucleotide sequence ID" value="NZ_CP008953.1"/>
</dbReference>
<dbReference type="GO" id="GO:0016787">
    <property type="term" value="F:hydrolase activity"/>
    <property type="evidence" value="ECO:0007669"/>
    <property type="project" value="UniProtKB-KW"/>
</dbReference>
<gene>
    <name evidence="5" type="ORF">AJAP_39470</name>
</gene>
<protein>
    <recommendedName>
        <fullName evidence="3">Carboxylic ester hydrolase</fullName>
        <ecNumber evidence="3">3.1.1.-</ecNumber>
    </recommendedName>
</protein>
<dbReference type="HOGENOM" id="CLU_006586_13_0_11"/>
<sequence>MHLLLAIVTGLLTIVAPVDPLVVRTDAGPVRGMDSGPTRTFDGIRFAAPPVGEDRWKPPRPPEPWKEVADATKPGAACTQLMPGSAEDCLFLNVTVPRDAGNRRLPVLVWLHGGGYTMDAGSLYGARRLADQGDVVVVTTNYRLGVFGYFGLPGLAGSGDFGFMDQLSALHWTQRNIAAFGGDPRNVTVAGQSSGGMSTCALLTSPAAAGLFHKAAIMSGSCLLNWPPGGLIPNQEAQTPYAPLAKTEADGAAVAASHGCEGPDTLDCLRRLPAADLLKDNQTFANHLTYGTPLLPLDPAKALRRGAFHRVPVISGGTHDEMRAFIAGVEKLKPITEERYQELLRKSFGEYADEVAAEYPSRDHLSPAMAWATVTTDRSWACPTTEGNRLLSRRTSVHAYEFDDKNAPNVNGNDVPTVPHGAAHALDLVYLFELSGVEESLDAAQQRLSRQMIAYWTTFMRTGDPNAPGSPRWDSDAVLSLAPDAIRPVAHDVDHRCGFWAGLRS</sequence>
<dbReference type="eggNOG" id="COG2272">
    <property type="taxonomic scope" value="Bacteria"/>
</dbReference>
<dbReference type="SUPFAM" id="SSF53474">
    <property type="entry name" value="alpha/beta-Hydrolases"/>
    <property type="match status" value="1"/>
</dbReference>
<keyword evidence="6" id="KW-1185">Reference proteome</keyword>
<keyword evidence="2 3" id="KW-0378">Hydrolase</keyword>
<dbReference type="Pfam" id="PF00135">
    <property type="entry name" value="COesterase"/>
    <property type="match status" value="1"/>
</dbReference>
<evidence type="ECO:0000313" key="5">
    <source>
        <dbReference type="EMBL" id="AIG80674.1"/>
    </source>
</evidence>
<feature type="domain" description="Carboxylesterase type B" evidence="4">
    <location>
        <begin position="21"/>
        <end position="474"/>
    </location>
</feature>
<dbReference type="InterPro" id="IPR019826">
    <property type="entry name" value="Carboxylesterase_B_AS"/>
</dbReference>
<dbReference type="InterPro" id="IPR029058">
    <property type="entry name" value="AB_hydrolase_fold"/>
</dbReference>
<accession>A0A075V869</accession>
<comment type="similarity">
    <text evidence="1 3">Belongs to the type-B carboxylesterase/lipase family.</text>
</comment>
<dbReference type="InterPro" id="IPR050309">
    <property type="entry name" value="Type-B_Carboxylest/Lipase"/>
</dbReference>
<dbReference type="Gene3D" id="3.40.50.1820">
    <property type="entry name" value="alpha/beta hydrolase"/>
    <property type="match status" value="1"/>
</dbReference>
<dbReference type="STRING" id="208439.AJAP_39470"/>
<dbReference type="InterPro" id="IPR002018">
    <property type="entry name" value="CarbesteraseB"/>
</dbReference>
<dbReference type="AlphaFoldDB" id="A0A075V869"/>
<name>A0A075V869_9PSEU</name>